<evidence type="ECO:0000256" key="3">
    <source>
        <dbReference type="ARBA" id="ARBA00022475"/>
    </source>
</evidence>
<feature type="transmembrane region" description="Helical" evidence="9">
    <location>
        <begin position="259"/>
        <end position="279"/>
    </location>
</feature>
<evidence type="ECO:0000256" key="8">
    <source>
        <dbReference type="ARBA" id="ARBA00037998"/>
    </source>
</evidence>
<feature type="transmembrane region" description="Helical" evidence="9">
    <location>
        <begin position="6"/>
        <end position="28"/>
    </location>
</feature>
<evidence type="ECO:0000313" key="10">
    <source>
        <dbReference type="EMBL" id="SHE28050.1"/>
    </source>
</evidence>
<evidence type="ECO:0000313" key="11">
    <source>
        <dbReference type="Proteomes" id="UP000184295"/>
    </source>
</evidence>
<dbReference type="Pfam" id="PF02653">
    <property type="entry name" value="BPD_transp_2"/>
    <property type="match status" value="1"/>
</dbReference>
<feature type="transmembrane region" description="Helical" evidence="9">
    <location>
        <begin position="141"/>
        <end position="162"/>
    </location>
</feature>
<evidence type="ECO:0000256" key="2">
    <source>
        <dbReference type="ARBA" id="ARBA00022448"/>
    </source>
</evidence>
<dbReference type="GO" id="GO:0006865">
    <property type="term" value="P:amino acid transport"/>
    <property type="evidence" value="ECO:0007669"/>
    <property type="project" value="UniProtKB-KW"/>
</dbReference>
<keyword evidence="7 9" id="KW-0472">Membrane</keyword>
<comment type="similarity">
    <text evidence="8">Belongs to the binding-protein-dependent transport system permease family. LivHM subfamily.</text>
</comment>
<dbReference type="CDD" id="cd06582">
    <property type="entry name" value="TM_PBP1_LivH_like"/>
    <property type="match status" value="1"/>
</dbReference>
<evidence type="ECO:0000256" key="7">
    <source>
        <dbReference type="ARBA" id="ARBA00023136"/>
    </source>
</evidence>
<dbReference type="PANTHER" id="PTHR11795:SF449">
    <property type="entry name" value="BRANCHED-CHAIN AMINO ACID TRANSPORT PERMEASE PROTEIN LIVH-RELATED"/>
    <property type="match status" value="1"/>
</dbReference>
<feature type="transmembrane region" description="Helical" evidence="9">
    <location>
        <begin position="61"/>
        <end position="82"/>
    </location>
</feature>
<dbReference type="EMBL" id="FQUL01000001">
    <property type="protein sequence ID" value="SHE28050.1"/>
    <property type="molecule type" value="Genomic_DNA"/>
</dbReference>
<feature type="transmembrane region" description="Helical" evidence="9">
    <location>
        <begin position="94"/>
        <end position="115"/>
    </location>
</feature>
<dbReference type="InterPro" id="IPR001851">
    <property type="entry name" value="ABC_transp_permease"/>
</dbReference>
<dbReference type="AlphaFoldDB" id="A0A1M4S782"/>
<feature type="transmembrane region" description="Helical" evidence="9">
    <location>
        <begin position="35"/>
        <end position="55"/>
    </location>
</feature>
<feature type="transmembrane region" description="Helical" evidence="9">
    <location>
        <begin position="225"/>
        <end position="252"/>
    </location>
</feature>
<keyword evidence="4 9" id="KW-0812">Transmembrane</keyword>
<evidence type="ECO:0000256" key="9">
    <source>
        <dbReference type="SAM" id="Phobius"/>
    </source>
</evidence>
<reference evidence="11" key="1">
    <citation type="submission" date="2016-11" db="EMBL/GenBank/DDBJ databases">
        <authorList>
            <person name="Varghese N."/>
            <person name="Submissions S."/>
        </authorList>
    </citation>
    <scope>NUCLEOTIDE SEQUENCE [LARGE SCALE GENOMIC DNA]</scope>
    <source>
        <strain evidence="11">DSM 19514</strain>
    </source>
</reference>
<feature type="transmembrane region" description="Helical" evidence="9">
    <location>
        <begin position="192"/>
        <end position="213"/>
    </location>
</feature>
<sequence length="292" mass="30966">MLFEYAVVAGVLFGLFYAFLSIGLNLVFGVQRIVNLAHGDVIMIGGFASWELYYTYHISPLLSVVLVIPPTVLAGFIIYRLIDGPLSRAQDPEMLSLILFFGVSQILEALVTIFLGNNQRSIPDSSLVHGPVHFLGQSYPGVWWIVAGASIPMVGLVILYLYRTKLGTATRAIMADPIEAAAVGIDVRKVSAITFGVGLAITASVGAIAPFMIGGVDPSEGVNLTILAFAVIVIGSLGNIGGTVVGGLIFGVAFELAQLYLPSWSSLIPYVLLLAVLLFKPSGVLGKRVRSA</sequence>
<dbReference type="GO" id="GO:0022857">
    <property type="term" value="F:transmembrane transporter activity"/>
    <property type="evidence" value="ECO:0007669"/>
    <property type="project" value="InterPro"/>
</dbReference>
<name>A0A1M4S782_9ACTN</name>
<proteinExistence type="inferred from homology"/>
<keyword evidence="11" id="KW-1185">Reference proteome</keyword>
<comment type="subcellular location">
    <subcellularLocation>
        <location evidence="1">Cell membrane</location>
        <topology evidence="1">Multi-pass membrane protein</topology>
    </subcellularLocation>
</comment>
<gene>
    <name evidence="10" type="ORF">SAMN02745225_00146</name>
</gene>
<dbReference type="STRING" id="1121881.SAMN02745225_00146"/>
<keyword evidence="5" id="KW-0029">Amino-acid transport</keyword>
<dbReference type="Proteomes" id="UP000184295">
    <property type="component" value="Unassembled WGS sequence"/>
</dbReference>
<dbReference type="InterPro" id="IPR052157">
    <property type="entry name" value="BCAA_transport_permease"/>
</dbReference>
<evidence type="ECO:0000256" key="4">
    <source>
        <dbReference type="ARBA" id="ARBA00022692"/>
    </source>
</evidence>
<protein>
    <submittedName>
        <fullName evidence="10">Amino acid/amide ABC transporter membrane protein 1, HAAT family</fullName>
    </submittedName>
</protein>
<evidence type="ECO:0000256" key="6">
    <source>
        <dbReference type="ARBA" id="ARBA00022989"/>
    </source>
</evidence>
<keyword evidence="6 9" id="KW-1133">Transmembrane helix</keyword>
<keyword evidence="3" id="KW-1003">Cell membrane</keyword>
<dbReference type="PANTHER" id="PTHR11795">
    <property type="entry name" value="BRANCHED-CHAIN AMINO ACID TRANSPORT SYSTEM PERMEASE PROTEIN LIVH"/>
    <property type="match status" value="1"/>
</dbReference>
<evidence type="ECO:0000256" key="1">
    <source>
        <dbReference type="ARBA" id="ARBA00004651"/>
    </source>
</evidence>
<organism evidence="10 11">
    <name type="scientific">Ferrithrix thermotolerans DSM 19514</name>
    <dbReference type="NCBI Taxonomy" id="1121881"/>
    <lineage>
        <taxon>Bacteria</taxon>
        <taxon>Bacillati</taxon>
        <taxon>Actinomycetota</taxon>
        <taxon>Acidimicrobiia</taxon>
        <taxon>Acidimicrobiales</taxon>
        <taxon>Acidimicrobiaceae</taxon>
        <taxon>Ferrithrix</taxon>
    </lineage>
</organism>
<accession>A0A1M4S782</accession>
<keyword evidence="2" id="KW-0813">Transport</keyword>
<dbReference type="GO" id="GO:0005886">
    <property type="term" value="C:plasma membrane"/>
    <property type="evidence" value="ECO:0007669"/>
    <property type="project" value="UniProtKB-SubCell"/>
</dbReference>
<evidence type="ECO:0000256" key="5">
    <source>
        <dbReference type="ARBA" id="ARBA00022970"/>
    </source>
</evidence>